<organism evidence="3 4">
    <name type="scientific">Zootermopsis nevadensis</name>
    <name type="common">Dampwood termite</name>
    <dbReference type="NCBI Taxonomy" id="136037"/>
    <lineage>
        <taxon>Eukaryota</taxon>
        <taxon>Metazoa</taxon>
        <taxon>Ecdysozoa</taxon>
        <taxon>Arthropoda</taxon>
        <taxon>Hexapoda</taxon>
        <taxon>Insecta</taxon>
        <taxon>Pterygota</taxon>
        <taxon>Neoptera</taxon>
        <taxon>Polyneoptera</taxon>
        <taxon>Dictyoptera</taxon>
        <taxon>Blattodea</taxon>
        <taxon>Blattoidea</taxon>
        <taxon>Termitoidae</taxon>
        <taxon>Termopsidae</taxon>
        <taxon>Zootermopsis</taxon>
    </lineage>
</organism>
<name>A0A067QF65_ZOONE</name>
<evidence type="ECO:0000259" key="2">
    <source>
        <dbReference type="Pfam" id="PF07993"/>
    </source>
</evidence>
<dbReference type="Gene3D" id="3.40.50.720">
    <property type="entry name" value="NAD(P)-binding Rossmann-like Domain"/>
    <property type="match status" value="1"/>
</dbReference>
<comment type="catalytic activity">
    <reaction evidence="1">
        <text>a long-chain fatty acyl-CoA + 2 NADPH + 2 H(+) = a long-chain primary fatty alcohol + 2 NADP(+) + CoA</text>
        <dbReference type="Rhea" id="RHEA:52716"/>
        <dbReference type="ChEBI" id="CHEBI:15378"/>
        <dbReference type="ChEBI" id="CHEBI:57287"/>
        <dbReference type="ChEBI" id="CHEBI:57783"/>
        <dbReference type="ChEBI" id="CHEBI:58349"/>
        <dbReference type="ChEBI" id="CHEBI:77396"/>
        <dbReference type="ChEBI" id="CHEBI:83139"/>
        <dbReference type="EC" id="1.2.1.84"/>
    </reaction>
</comment>
<keyword evidence="4" id="KW-1185">Reference proteome</keyword>
<dbReference type="OMA" id="MSECEVM"/>
<dbReference type="AlphaFoldDB" id="A0A067QF65"/>
<reference evidence="3 4" key="1">
    <citation type="journal article" date="2014" name="Nat. Commun.">
        <title>Molecular traces of alternative social organization in a termite genome.</title>
        <authorList>
            <person name="Terrapon N."/>
            <person name="Li C."/>
            <person name="Robertson H.M."/>
            <person name="Ji L."/>
            <person name="Meng X."/>
            <person name="Booth W."/>
            <person name="Chen Z."/>
            <person name="Childers C.P."/>
            <person name="Glastad K.M."/>
            <person name="Gokhale K."/>
            <person name="Gowin J."/>
            <person name="Gronenberg W."/>
            <person name="Hermansen R.A."/>
            <person name="Hu H."/>
            <person name="Hunt B.G."/>
            <person name="Huylmans A.K."/>
            <person name="Khalil S.M."/>
            <person name="Mitchell R.D."/>
            <person name="Munoz-Torres M.C."/>
            <person name="Mustard J.A."/>
            <person name="Pan H."/>
            <person name="Reese J.T."/>
            <person name="Scharf M.E."/>
            <person name="Sun F."/>
            <person name="Vogel H."/>
            <person name="Xiao J."/>
            <person name="Yang W."/>
            <person name="Yang Z."/>
            <person name="Yang Z."/>
            <person name="Zhou J."/>
            <person name="Zhu J."/>
            <person name="Brent C.S."/>
            <person name="Elsik C.G."/>
            <person name="Goodisman M.A."/>
            <person name="Liberles D.A."/>
            <person name="Roe R.M."/>
            <person name="Vargo E.L."/>
            <person name="Vilcinskas A."/>
            <person name="Wang J."/>
            <person name="Bornberg-Bauer E."/>
            <person name="Korb J."/>
            <person name="Zhang G."/>
            <person name="Liebig J."/>
        </authorList>
    </citation>
    <scope>NUCLEOTIDE SEQUENCE [LARGE SCALE GENOMIC DNA]</scope>
    <source>
        <tissue evidence="3">Whole organism</tissue>
    </source>
</reference>
<dbReference type="InterPro" id="IPR036291">
    <property type="entry name" value="NAD(P)-bd_dom_sf"/>
</dbReference>
<keyword evidence="1" id="KW-0444">Lipid biosynthesis</keyword>
<feature type="domain" description="Thioester reductase (TE)" evidence="2">
    <location>
        <begin position="22"/>
        <end position="65"/>
    </location>
</feature>
<dbReference type="Pfam" id="PF07993">
    <property type="entry name" value="NAD_binding_4"/>
    <property type="match status" value="1"/>
</dbReference>
<keyword evidence="1" id="KW-0443">Lipid metabolism</keyword>
<dbReference type="InParanoid" id="A0A067QF65"/>
<dbReference type="GO" id="GO:0102965">
    <property type="term" value="F:alcohol-forming long-chain fatty acyl-CoA reductase activity"/>
    <property type="evidence" value="ECO:0007669"/>
    <property type="project" value="UniProtKB-EC"/>
</dbReference>
<evidence type="ECO:0000256" key="1">
    <source>
        <dbReference type="RuleBase" id="RU363097"/>
    </source>
</evidence>
<proteinExistence type="inferred from homology"/>
<dbReference type="Proteomes" id="UP000027135">
    <property type="component" value="Unassembled WGS sequence"/>
</dbReference>
<comment type="similarity">
    <text evidence="1">Belongs to the fatty acyl-CoA reductase family.</text>
</comment>
<dbReference type="GO" id="GO:0080019">
    <property type="term" value="F:alcohol-forming very long-chain fatty acyl-CoA reductase activity"/>
    <property type="evidence" value="ECO:0007669"/>
    <property type="project" value="InterPro"/>
</dbReference>
<dbReference type="eggNOG" id="KOG1221">
    <property type="taxonomic scope" value="Eukaryota"/>
</dbReference>
<comment type="function">
    <text evidence="1">Catalyzes the reduction of fatty acyl-CoA to fatty alcohols.</text>
</comment>
<keyword evidence="1" id="KW-0560">Oxidoreductase</keyword>
<dbReference type="PANTHER" id="PTHR11011">
    <property type="entry name" value="MALE STERILITY PROTEIN 2-RELATED"/>
    <property type="match status" value="1"/>
</dbReference>
<keyword evidence="1" id="KW-0521">NADP</keyword>
<dbReference type="PANTHER" id="PTHR11011:SF116">
    <property type="entry name" value="FATTY ACYL-COA REDUCTASE CG5065-RELATED"/>
    <property type="match status" value="1"/>
</dbReference>
<sequence length="68" mass="7731">MHLSVDRGTMVHEFYQGENVLITGGTGFVDKVLVQKLPRSCPHLSSIYLLVRRKKGKDVGVRMQEIFD</sequence>
<dbReference type="InterPro" id="IPR026055">
    <property type="entry name" value="FAR"/>
</dbReference>
<gene>
    <name evidence="3" type="ORF">L798_06121</name>
</gene>
<dbReference type="SUPFAM" id="SSF51735">
    <property type="entry name" value="NAD(P)-binding Rossmann-fold domains"/>
    <property type="match status" value="1"/>
</dbReference>
<evidence type="ECO:0000313" key="3">
    <source>
        <dbReference type="EMBL" id="KDQ95576.1"/>
    </source>
</evidence>
<dbReference type="GO" id="GO:0035336">
    <property type="term" value="P:long-chain fatty-acyl-CoA metabolic process"/>
    <property type="evidence" value="ECO:0007669"/>
    <property type="project" value="TreeGrafter"/>
</dbReference>
<dbReference type="EMBL" id="KK870119">
    <property type="protein sequence ID" value="KDQ95576.1"/>
    <property type="molecule type" value="Genomic_DNA"/>
</dbReference>
<protein>
    <recommendedName>
        <fullName evidence="1">Fatty acyl-CoA reductase</fullName>
        <ecNumber evidence="1">1.2.1.84</ecNumber>
    </recommendedName>
</protein>
<dbReference type="EC" id="1.2.1.84" evidence="1"/>
<dbReference type="InterPro" id="IPR013120">
    <property type="entry name" value="FAR_NAD-bd"/>
</dbReference>
<evidence type="ECO:0000313" key="4">
    <source>
        <dbReference type="Proteomes" id="UP000027135"/>
    </source>
</evidence>
<accession>A0A067QF65</accession>
<dbReference type="GO" id="GO:0005777">
    <property type="term" value="C:peroxisome"/>
    <property type="evidence" value="ECO:0007669"/>
    <property type="project" value="TreeGrafter"/>
</dbReference>